<dbReference type="Gramene" id="OIW09159">
    <property type="protein sequence ID" value="OIW09159"/>
    <property type="gene ID" value="TanjilG_11297"/>
</dbReference>
<dbReference type="AlphaFoldDB" id="A0A1J7H8D5"/>
<dbReference type="InterPro" id="IPR001680">
    <property type="entry name" value="WD40_rpt"/>
</dbReference>
<dbReference type="Proteomes" id="UP000188354">
    <property type="component" value="Chromosome LG06"/>
</dbReference>
<dbReference type="KEGG" id="lang:109351047"/>
<dbReference type="EMBL" id="CM007366">
    <property type="protein sequence ID" value="OIW09159.1"/>
    <property type="molecule type" value="Genomic_DNA"/>
</dbReference>
<dbReference type="SMART" id="SM00320">
    <property type="entry name" value="WD40"/>
    <property type="match status" value="7"/>
</dbReference>
<dbReference type="Gene3D" id="2.130.10.10">
    <property type="entry name" value="YVTN repeat-like/Quinoprotein amine dehydrogenase"/>
    <property type="match status" value="1"/>
</dbReference>
<organism evidence="5 6">
    <name type="scientific">Lupinus angustifolius</name>
    <name type="common">Narrow-leaved blue lupine</name>
    <dbReference type="NCBI Taxonomy" id="3871"/>
    <lineage>
        <taxon>Eukaryota</taxon>
        <taxon>Viridiplantae</taxon>
        <taxon>Streptophyta</taxon>
        <taxon>Embryophyta</taxon>
        <taxon>Tracheophyta</taxon>
        <taxon>Spermatophyta</taxon>
        <taxon>Magnoliopsida</taxon>
        <taxon>eudicotyledons</taxon>
        <taxon>Gunneridae</taxon>
        <taxon>Pentapetalae</taxon>
        <taxon>rosids</taxon>
        <taxon>fabids</taxon>
        <taxon>Fabales</taxon>
        <taxon>Fabaceae</taxon>
        <taxon>Papilionoideae</taxon>
        <taxon>50 kb inversion clade</taxon>
        <taxon>genistoids sensu lato</taxon>
        <taxon>core genistoids</taxon>
        <taxon>Genisteae</taxon>
        <taxon>Lupinus</taxon>
    </lineage>
</organism>
<keyword evidence="6" id="KW-1185">Reference proteome</keyword>
<evidence type="ECO:0000313" key="6">
    <source>
        <dbReference type="Proteomes" id="UP000188354"/>
    </source>
</evidence>
<evidence type="ECO:0000256" key="4">
    <source>
        <dbReference type="SAM" id="MobiDB-lite"/>
    </source>
</evidence>
<evidence type="ECO:0000256" key="3">
    <source>
        <dbReference type="PROSITE-ProRule" id="PRU00221"/>
    </source>
</evidence>
<gene>
    <name evidence="5" type="ORF">TanjilG_11297</name>
</gene>
<dbReference type="STRING" id="3871.A0A1J7H8D5"/>
<accession>A0A1J7H8D5</accession>
<evidence type="ECO:0008006" key="7">
    <source>
        <dbReference type="Google" id="ProtNLM"/>
    </source>
</evidence>
<proteinExistence type="predicted"/>
<keyword evidence="1 3" id="KW-0853">WD repeat</keyword>
<evidence type="ECO:0000256" key="1">
    <source>
        <dbReference type="ARBA" id="ARBA00022574"/>
    </source>
</evidence>
<dbReference type="OrthoDB" id="4869960at2759"/>
<dbReference type="GO" id="GO:0005737">
    <property type="term" value="C:cytoplasm"/>
    <property type="evidence" value="ECO:0007669"/>
    <property type="project" value="TreeGrafter"/>
</dbReference>
<evidence type="ECO:0000256" key="2">
    <source>
        <dbReference type="ARBA" id="ARBA00022737"/>
    </source>
</evidence>
<dbReference type="Pfam" id="PF00400">
    <property type="entry name" value="WD40"/>
    <property type="match status" value="3"/>
</dbReference>
<dbReference type="SUPFAM" id="SSF50978">
    <property type="entry name" value="WD40 repeat-like"/>
    <property type="match status" value="1"/>
</dbReference>
<feature type="region of interest" description="Disordered" evidence="4">
    <location>
        <begin position="453"/>
        <end position="486"/>
    </location>
</feature>
<reference evidence="5 6" key="1">
    <citation type="journal article" date="2017" name="Plant Biotechnol. J.">
        <title>A comprehensive draft genome sequence for lupin (Lupinus angustifolius), an emerging health food: insights into plant-microbe interactions and legume evolution.</title>
        <authorList>
            <person name="Hane J.K."/>
            <person name="Ming Y."/>
            <person name="Kamphuis L.G."/>
            <person name="Nelson M.N."/>
            <person name="Garg G."/>
            <person name="Atkins C.A."/>
            <person name="Bayer P.E."/>
            <person name="Bravo A."/>
            <person name="Bringans S."/>
            <person name="Cannon S."/>
            <person name="Edwards D."/>
            <person name="Foley R."/>
            <person name="Gao L.L."/>
            <person name="Harrison M.J."/>
            <person name="Huang W."/>
            <person name="Hurgobin B."/>
            <person name="Li S."/>
            <person name="Liu C.W."/>
            <person name="McGrath A."/>
            <person name="Morahan G."/>
            <person name="Murray J."/>
            <person name="Weller J."/>
            <person name="Jian J."/>
            <person name="Singh K.B."/>
        </authorList>
    </citation>
    <scope>NUCLEOTIDE SEQUENCE [LARGE SCALE GENOMIC DNA]</scope>
    <source>
        <strain evidence="6">cv. Tanjil</strain>
        <tissue evidence="5">Whole plant</tissue>
    </source>
</reference>
<dbReference type="GO" id="GO:0080008">
    <property type="term" value="C:Cul4-RING E3 ubiquitin ligase complex"/>
    <property type="evidence" value="ECO:0007669"/>
    <property type="project" value="TreeGrafter"/>
</dbReference>
<dbReference type="PANTHER" id="PTHR15574:SF65">
    <property type="entry name" value="TRANSDUCIN_WD40 REPEAT-LIKE SUPERFAMILY PROTEIN"/>
    <property type="match status" value="1"/>
</dbReference>
<dbReference type="InterPro" id="IPR045151">
    <property type="entry name" value="DCAF8"/>
</dbReference>
<dbReference type="OMA" id="FASGHKN"/>
<sequence length="486" mass="54207">MLRMENFHKPTTRTNPHSFTDLFRREFGFSNPTAFPRRFSASQVIVKNLNLYGKLNGHEGCVNAVEFNSSGDMLVSGSDDKQVMLWNWASKTKLLAYPSGHLDNIFQTKIMPFTDDSKIVTSAGDGQVRLGLLREDGKVDTTVLGKHRGCVYKLAVEPGSPHILYSCGEDGFIHHYDLRSSSATRLFSCSSLEGNNKHPPKKIRLNSIVIDSRNPCYFAVGGSDEYARVYDIRTCQWDASEDSDRPVSTFCPQHLIESYDVHITALAYSSSSELLVSYNDELIYLFEKNASFGSTSSSSAASEDLKNHQEAQVYSGHRNAQTIKGVNFFGPNDEYVLSGSDCGHIFIWKKKGAELVRLMVGDQHVVNQLEPHPHIPILATCGIENNVKIWAPLASDIPPLPVNVKEITEANRKSREDRSRVTLTPDLIMHVLRLQRRQTLAYVERRYNRADNVNSEDAEGSALGLSDGDASSEEDYGGNSRDCNIS</sequence>
<keyword evidence="2" id="KW-0677">Repeat</keyword>
<evidence type="ECO:0000313" key="5">
    <source>
        <dbReference type="EMBL" id="OIW09159.1"/>
    </source>
</evidence>
<dbReference type="PROSITE" id="PS50082">
    <property type="entry name" value="WD_REPEATS_2"/>
    <property type="match status" value="1"/>
</dbReference>
<feature type="repeat" description="WD" evidence="3">
    <location>
        <begin position="55"/>
        <end position="96"/>
    </location>
</feature>
<protein>
    <recommendedName>
        <fullName evidence="7">DDB1-and CUL4-associated factor 8</fullName>
    </recommendedName>
</protein>
<name>A0A1J7H8D5_LUPAN</name>
<dbReference type="InterPro" id="IPR015943">
    <property type="entry name" value="WD40/YVTN_repeat-like_dom_sf"/>
</dbReference>
<dbReference type="InterPro" id="IPR036322">
    <property type="entry name" value="WD40_repeat_dom_sf"/>
</dbReference>
<dbReference type="PROSITE" id="PS50294">
    <property type="entry name" value="WD_REPEATS_REGION"/>
    <property type="match status" value="1"/>
</dbReference>
<dbReference type="PANTHER" id="PTHR15574">
    <property type="entry name" value="WD REPEAT DOMAIN-CONTAINING FAMILY"/>
    <property type="match status" value="1"/>
</dbReference>